<sequence length="59" mass="6811">MFFKTQQIPSKKDLISIKTCPWTCSIKNHNLMAGSHSYEKLNNTLYAPTFYRINGKDSV</sequence>
<accession>M7MGS8</accession>
<proteinExistence type="predicted"/>
<dbReference type="EMBL" id="ANLA01000019">
    <property type="protein sequence ID" value="EMQ94256.1"/>
    <property type="molecule type" value="Genomic_DNA"/>
</dbReference>
<reference evidence="1 2" key="1">
    <citation type="submission" date="2012-12" db="EMBL/GenBank/DDBJ databases">
        <title>Genome assembly of Formosa sp. AK20.</title>
        <authorList>
            <person name="Kumar R."/>
            <person name="Khatri I."/>
            <person name="Vaidya B."/>
            <person name="Subramanian S."/>
            <person name="Pinnaka A."/>
        </authorList>
    </citation>
    <scope>NUCLEOTIDE SEQUENCE [LARGE SCALE GENOMIC DNA]</scope>
    <source>
        <strain evidence="1 2">AK20</strain>
    </source>
</reference>
<gene>
    <name evidence="1" type="ORF">D778_00971</name>
</gene>
<dbReference type="Proteomes" id="UP000012024">
    <property type="component" value="Unassembled WGS sequence"/>
</dbReference>
<dbReference type="AlphaFoldDB" id="M7MGS8"/>
<evidence type="ECO:0000313" key="1">
    <source>
        <dbReference type="EMBL" id="EMQ94256.1"/>
    </source>
</evidence>
<organism evidence="1 2">
    <name type="scientific">Xanthomarina gelatinilytica</name>
    <dbReference type="NCBI Taxonomy" id="1137281"/>
    <lineage>
        <taxon>Bacteria</taxon>
        <taxon>Pseudomonadati</taxon>
        <taxon>Bacteroidota</taxon>
        <taxon>Flavobacteriia</taxon>
        <taxon>Flavobacteriales</taxon>
        <taxon>Flavobacteriaceae</taxon>
        <taxon>Xanthomarina</taxon>
    </lineage>
</organism>
<evidence type="ECO:0000313" key="2">
    <source>
        <dbReference type="Proteomes" id="UP000012024"/>
    </source>
</evidence>
<keyword evidence="2" id="KW-1185">Reference proteome</keyword>
<comment type="caution">
    <text evidence="1">The sequence shown here is derived from an EMBL/GenBank/DDBJ whole genome shotgun (WGS) entry which is preliminary data.</text>
</comment>
<protein>
    <submittedName>
        <fullName evidence="1">Uncharacterized protein</fullName>
    </submittedName>
</protein>
<name>M7MGS8_9FLAO</name>